<proteinExistence type="predicted"/>
<organism evidence="1">
    <name type="scientific">Culex pipiens</name>
    <name type="common">House mosquito</name>
    <dbReference type="NCBI Taxonomy" id="7175"/>
    <lineage>
        <taxon>Eukaryota</taxon>
        <taxon>Metazoa</taxon>
        <taxon>Ecdysozoa</taxon>
        <taxon>Arthropoda</taxon>
        <taxon>Hexapoda</taxon>
        <taxon>Insecta</taxon>
        <taxon>Pterygota</taxon>
        <taxon>Neoptera</taxon>
        <taxon>Endopterygota</taxon>
        <taxon>Diptera</taxon>
        <taxon>Nematocera</taxon>
        <taxon>Culicoidea</taxon>
        <taxon>Culicidae</taxon>
        <taxon>Culicinae</taxon>
        <taxon>Culicini</taxon>
        <taxon>Culex</taxon>
        <taxon>Culex</taxon>
    </lineage>
</organism>
<name>A0A8D8FRV9_CULPI</name>
<sequence>MLMFQAVPFDVFSLLMTGVTITISLPRRENVAAGNSLRMLLDHLATAHATPTKKEMLLYTTVGARVTFRNTNQSGRPPPQVELVLRAGFSIKTYAHRNRVQGAA</sequence>
<accession>A0A8D8FRV9</accession>
<evidence type="ECO:0000313" key="1">
    <source>
        <dbReference type="EMBL" id="CAG6482922.1"/>
    </source>
</evidence>
<protein>
    <submittedName>
        <fullName evidence="1">(northern house mosquito) hypothetical protein</fullName>
    </submittedName>
</protein>
<dbReference type="EMBL" id="HBUE01094718">
    <property type="protein sequence ID" value="CAG6482922.1"/>
    <property type="molecule type" value="Transcribed_RNA"/>
</dbReference>
<dbReference type="AlphaFoldDB" id="A0A8D8FRV9"/>
<reference evidence="1" key="1">
    <citation type="submission" date="2021-05" db="EMBL/GenBank/DDBJ databases">
        <authorList>
            <person name="Alioto T."/>
            <person name="Alioto T."/>
            <person name="Gomez Garrido J."/>
        </authorList>
    </citation>
    <scope>NUCLEOTIDE SEQUENCE</scope>
</reference>